<dbReference type="Proteomes" id="UP001159363">
    <property type="component" value="Chromosome 3"/>
</dbReference>
<reference evidence="1 2" key="1">
    <citation type="submission" date="2023-02" db="EMBL/GenBank/DDBJ databases">
        <title>LHISI_Scaffold_Assembly.</title>
        <authorList>
            <person name="Stuart O.P."/>
            <person name="Cleave R."/>
            <person name="Magrath M.J.L."/>
            <person name="Mikheyev A.S."/>
        </authorList>
    </citation>
    <scope>NUCLEOTIDE SEQUENCE [LARGE SCALE GENOMIC DNA]</scope>
    <source>
        <strain evidence="1">Daus_M_001</strain>
        <tissue evidence="1">Leg muscle</tissue>
    </source>
</reference>
<gene>
    <name evidence="1" type="ORF">PR048_007613</name>
</gene>
<dbReference type="EMBL" id="JARBHB010000003">
    <property type="protein sequence ID" value="KAJ8888126.1"/>
    <property type="molecule type" value="Genomic_DNA"/>
</dbReference>
<keyword evidence="2" id="KW-1185">Reference proteome</keyword>
<evidence type="ECO:0008006" key="3">
    <source>
        <dbReference type="Google" id="ProtNLM"/>
    </source>
</evidence>
<comment type="caution">
    <text evidence="1">The sequence shown here is derived from an EMBL/GenBank/DDBJ whole genome shotgun (WGS) entry which is preliminary data.</text>
</comment>
<evidence type="ECO:0000313" key="1">
    <source>
        <dbReference type="EMBL" id="KAJ8888126.1"/>
    </source>
</evidence>
<evidence type="ECO:0000313" key="2">
    <source>
        <dbReference type="Proteomes" id="UP001159363"/>
    </source>
</evidence>
<sequence>MCAVHGTVCSVEQYTYTELRDMHFTYGTASGNAHGAEHLYRETYPKRHHHPLDSIFAAIHQHLCETSVLRVMHCRSTKTVEQLQSKRMYLYRSTTIYEHVSHCTCNADIRVNSVTNFA</sequence>
<protein>
    <recommendedName>
        <fullName evidence="3">DUF4817 domain-containing protein</fullName>
    </recommendedName>
</protein>
<organism evidence="1 2">
    <name type="scientific">Dryococelus australis</name>
    <dbReference type="NCBI Taxonomy" id="614101"/>
    <lineage>
        <taxon>Eukaryota</taxon>
        <taxon>Metazoa</taxon>
        <taxon>Ecdysozoa</taxon>
        <taxon>Arthropoda</taxon>
        <taxon>Hexapoda</taxon>
        <taxon>Insecta</taxon>
        <taxon>Pterygota</taxon>
        <taxon>Neoptera</taxon>
        <taxon>Polyneoptera</taxon>
        <taxon>Phasmatodea</taxon>
        <taxon>Verophasmatodea</taxon>
        <taxon>Anareolatae</taxon>
        <taxon>Phasmatidae</taxon>
        <taxon>Eurycanthinae</taxon>
        <taxon>Dryococelus</taxon>
    </lineage>
</organism>
<accession>A0ABQ9HVL7</accession>
<proteinExistence type="predicted"/>
<name>A0ABQ9HVL7_9NEOP</name>